<gene>
    <name evidence="9" type="ORF">GTP41_09780</name>
</gene>
<feature type="transmembrane region" description="Helical" evidence="8">
    <location>
        <begin position="117"/>
        <end position="136"/>
    </location>
</feature>
<dbReference type="GO" id="GO:0009103">
    <property type="term" value="P:lipopolysaccharide biosynthetic process"/>
    <property type="evidence" value="ECO:0007669"/>
    <property type="project" value="UniProtKB-ARBA"/>
</dbReference>
<keyword evidence="3" id="KW-0328">Glycosyltransferase</keyword>
<evidence type="ECO:0000256" key="2">
    <source>
        <dbReference type="ARBA" id="ARBA00022475"/>
    </source>
</evidence>
<proteinExistence type="predicted"/>
<evidence type="ECO:0000256" key="3">
    <source>
        <dbReference type="ARBA" id="ARBA00022676"/>
    </source>
</evidence>
<dbReference type="Proteomes" id="UP000448575">
    <property type="component" value="Unassembled WGS sequence"/>
</dbReference>
<keyword evidence="2" id="KW-1003">Cell membrane</keyword>
<evidence type="ECO:0000256" key="6">
    <source>
        <dbReference type="ARBA" id="ARBA00022989"/>
    </source>
</evidence>
<sequence length="543" mass="58928">MIALRRLDRAGWRRALLLGVLVAGFFSIRMGQDNNWDLHNYHLYGPFSLLNGKVGLDLGAGQWQGYFNPTMDLLYYGLVMHLPAPLTSLAMGLLQGLNFVLLACLAVALLPRRNGAPAWGLSLLLAALGCLGPAFLSQFGSTMGDNTSALFVLGGLLLVVRGAQDRARAVWRVPPGRNLLGAGLLLGIGAGLKLTNATYALALCLALLVLPGRPWLRVRAAWLYGWAVLAGIALAAGHWYWRLWQAFGNPLFPQFNNIFGSALAPPVGIGDTGWLPKTVLERVLWPFICMMDPRRISELPFRHLLWPVIYVLGAAVLALALRALLRRQPGPLAAQRGTAFLLAFAGVAYLLWLNLFSIYRYLVPQELLAPLLCWLLLTALVPGERGRRLALACVLLGGLSLFSCGDWGRAGRAWEPFAVDLPQLDAPAATAVVAIKSDPPQGWLVPFFPKEVVFLSLSNGFPESPGYVERALQTLRARPQRYLMMGPGPVPDLAAAQPRLQPYGLQAVPGSCRRYAAMIGTSPNDYTLCALEFITPAAAGDGK</sequence>
<comment type="subcellular location">
    <subcellularLocation>
        <location evidence="1">Cell membrane</location>
        <topology evidence="1">Multi-pass membrane protein</topology>
    </subcellularLocation>
</comment>
<keyword evidence="6 8" id="KW-1133">Transmembrane helix</keyword>
<keyword evidence="7 8" id="KW-0472">Membrane</keyword>
<dbReference type="InterPro" id="IPR050297">
    <property type="entry name" value="LipidA_mod_glycosyltrf_83"/>
</dbReference>
<dbReference type="GO" id="GO:0005886">
    <property type="term" value="C:plasma membrane"/>
    <property type="evidence" value="ECO:0007669"/>
    <property type="project" value="UniProtKB-SubCell"/>
</dbReference>
<evidence type="ECO:0000256" key="7">
    <source>
        <dbReference type="ARBA" id="ARBA00023136"/>
    </source>
</evidence>
<dbReference type="AlphaFoldDB" id="A0A6N9HG74"/>
<feature type="transmembrane region" description="Helical" evidence="8">
    <location>
        <begin position="304"/>
        <end position="325"/>
    </location>
</feature>
<dbReference type="EMBL" id="WWCJ01000006">
    <property type="protein sequence ID" value="MYN02389.1"/>
    <property type="molecule type" value="Genomic_DNA"/>
</dbReference>
<evidence type="ECO:0000313" key="9">
    <source>
        <dbReference type="EMBL" id="MYN02389.1"/>
    </source>
</evidence>
<feature type="transmembrane region" description="Helical" evidence="8">
    <location>
        <begin position="89"/>
        <end position="110"/>
    </location>
</feature>
<feature type="transmembrane region" description="Helical" evidence="8">
    <location>
        <begin position="223"/>
        <end position="241"/>
    </location>
</feature>
<protein>
    <submittedName>
        <fullName evidence="9">DUF2029 domain-containing protein</fullName>
    </submittedName>
</protein>
<name>A0A6N9HG74_9BURK</name>
<dbReference type="PANTHER" id="PTHR33908:SF11">
    <property type="entry name" value="MEMBRANE PROTEIN"/>
    <property type="match status" value="1"/>
</dbReference>
<evidence type="ECO:0000256" key="5">
    <source>
        <dbReference type="ARBA" id="ARBA00022692"/>
    </source>
</evidence>
<reference evidence="9 10" key="1">
    <citation type="submission" date="2019-12" db="EMBL/GenBank/DDBJ databases">
        <title>Novel species isolated from a subtropical stream in China.</title>
        <authorList>
            <person name="Lu H."/>
        </authorList>
    </citation>
    <scope>NUCLEOTIDE SEQUENCE [LARGE SCALE GENOMIC DNA]</scope>
    <source>
        <strain evidence="9 10">DS3</strain>
    </source>
</reference>
<comment type="caution">
    <text evidence="9">The sequence shown here is derived from an EMBL/GenBank/DDBJ whole genome shotgun (WGS) entry which is preliminary data.</text>
</comment>
<keyword evidence="5 8" id="KW-0812">Transmembrane</keyword>
<dbReference type="RefSeq" id="WP_161025394.1">
    <property type="nucleotide sequence ID" value="NZ_WWCJ01000006.1"/>
</dbReference>
<keyword evidence="10" id="KW-1185">Reference proteome</keyword>
<accession>A0A6N9HG74</accession>
<feature type="transmembrane region" description="Helical" evidence="8">
    <location>
        <begin position="198"/>
        <end position="216"/>
    </location>
</feature>
<feature type="transmembrane region" description="Helical" evidence="8">
    <location>
        <begin position="337"/>
        <end position="355"/>
    </location>
</feature>
<evidence type="ECO:0000313" key="10">
    <source>
        <dbReference type="Proteomes" id="UP000448575"/>
    </source>
</evidence>
<dbReference type="GO" id="GO:0016763">
    <property type="term" value="F:pentosyltransferase activity"/>
    <property type="evidence" value="ECO:0007669"/>
    <property type="project" value="TreeGrafter"/>
</dbReference>
<evidence type="ECO:0000256" key="1">
    <source>
        <dbReference type="ARBA" id="ARBA00004651"/>
    </source>
</evidence>
<organism evidence="9 10">
    <name type="scientific">Pseudoduganella guangdongensis</name>
    <dbReference type="NCBI Taxonomy" id="2692179"/>
    <lineage>
        <taxon>Bacteria</taxon>
        <taxon>Pseudomonadati</taxon>
        <taxon>Pseudomonadota</taxon>
        <taxon>Betaproteobacteria</taxon>
        <taxon>Burkholderiales</taxon>
        <taxon>Oxalobacteraceae</taxon>
        <taxon>Telluria group</taxon>
        <taxon>Pseudoduganella</taxon>
    </lineage>
</organism>
<keyword evidence="4" id="KW-0808">Transferase</keyword>
<dbReference type="PANTHER" id="PTHR33908">
    <property type="entry name" value="MANNOSYLTRANSFERASE YKCB-RELATED"/>
    <property type="match status" value="1"/>
</dbReference>
<evidence type="ECO:0000256" key="4">
    <source>
        <dbReference type="ARBA" id="ARBA00022679"/>
    </source>
</evidence>
<evidence type="ECO:0000256" key="8">
    <source>
        <dbReference type="SAM" id="Phobius"/>
    </source>
</evidence>